<keyword evidence="1" id="KW-0808">Transferase</keyword>
<dbReference type="Pfam" id="PF08241">
    <property type="entry name" value="Methyltransf_11"/>
    <property type="match status" value="1"/>
</dbReference>
<protein>
    <recommendedName>
        <fullName evidence="2">Methyltransferase type 11 domain-containing protein</fullName>
    </recommendedName>
</protein>
<accession>A0A381UHK2</accession>
<name>A0A381UHK2_9ZZZZ</name>
<evidence type="ECO:0000259" key="2">
    <source>
        <dbReference type="Pfam" id="PF08241"/>
    </source>
</evidence>
<dbReference type="EMBL" id="UINC01006458">
    <property type="protein sequence ID" value="SVA27655.1"/>
    <property type="molecule type" value="Genomic_DNA"/>
</dbReference>
<proteinExistence type="predicted"/>
<evidence type="ECO:0000256" key="1">
    <source>
        <dbReference type="ARBA" id="ARBA00022679"/>
    </source>
</evidence>
<dbReference type="GO" id="GO:0008757">
    <property type="term" value="F:S-adenosylmethionine-dependent methyltransferase activity"/>
    <property type="evidence" value="ECO:0007669"/>
    <property type="project" value="InterPro"/>
</dbReference>
<dbReference type="InterPro" id="IPR050447">
    <property type="entry name" value="Erg6_SMT_methyltransf"/>
</dbReference>
<dbReference type="PANTHER" id="PTHR44068">
    <property type="entry name" value="ZGC:194242"/>
    <property type="match status" value="1"/>
</dbReference>
<sequence length="268" mass="30432">MIQKLLVWFIHFSPFTKKWFWKKWYTFFPRLAPNPDFKFMNFGFHEDGLHPDLGENDKLERYPIHLYHHVATQVDLAGKTVLEVGSGRGGGASYIARYLAPDQITGIDISITAVELCERLYKEKNLNFIVGDSENIPSEDESMDVVINVESSHCYGSVDLFLSEVKRVLRPGGHFLFCDLRPAEKLDLLNNQFNVSGLDLLKKKDITGNVILALEKMSDFRKNAIRAKVPRIIQNVFESYAGVKGSKTYESFADGSLAYLSAVFQKPA</sequence>
<dbReference type="PANTHER" id="PTHR44068:SF11">
    <property type="entry name" value="GERANYL DIPHOSPHATE 2-C-METHYLTRANSFERASE"/>
    <property type="match status" value="1"/>
</dbReference>
<dbReference type="SUPFAM" id="SSF53335">
    <property type="entry name" value="S-adenosyl-L-methionine-dependent methyltransferases"/>
    <property type="match status" value="1"/>
</dbReference>
<dbReference type="InterPro" id="IPR013216">
    <property type="entry name" value="Methyltransf_11"/>
</dbReference>
<dbReference type="Gene3D" id="3.40.50.150">
    <property type="entry name" value="Vaccinia Virus protein VP39"/>
    <property type="match status" value="1"/>
</dbReference>
<reference evidence="3" key="1">
    <citation type="submission" date="2018-05" db="EMBL/GenBank/DDBJ databases">
        <authorList>
            <person name="Lanie J.A."/>
            <person name="Ng W.-L."/>
            <person name="Kazmierczak K.M."/>
            <person name="Andrzejewski T.M."/>
            <person name="Davidsen T.M."/>
            <person name="Wayne K.J."/>
            <person name="Tettelin H."/>
            <person name="Glass J.I."/>
            <person name="Rusch D."/>
            <person name="Podicherti R."/>
            <person name="Tsui H.-C.T."/>
            <person name="Winkler M.E."/>
        </authorList>
    </citation>
    <scope>NUCLEOTIDE SEQUENCE</scope>
</reference>
<gene>
    <name evidence="3" type="ORF">METZ01_LOCUS80509</name>
</gene>
<evidence type="ECO:0000313" key="3">
    <source>
        <dbReference type="EMBL" id="SVA27655.1"/>
    </source>
</evidence>
<dbReference type="CDD" id="cd02440">
    <property type="entry name" value="AdoMet_MTases"/>
    <property type="match status" value="1"/>
</dbReference>
<feature type="domain" description="Methyltransferase type 11" evidence="2">
    <location>
        <begin position="82"/>
        <end position="177"/>
    </location>
</feature>
<dbReference type="InterPro" id="IPR029063">
    <property type="entry name" value="SAM-dependent_MTases_sf"/>
</dbReference>
<dbReference type="AlphaFoldDB" id="A0A381UHK2"/>
<organism evidence="3">
    <name type="scientific">marine metagenome</name>
    <dbReference type="NCBI Taxonomy" id="408172"/>
    <lineage>
        <taxon>unclassified sequences</taxon>
        <taxon>metagenomes</taxon>
        <taxon>ecological metagenomes</taxon>
    </lineage>
</organism>